<keyword evidence="1" id="KW-1133">Transmembrane helix</keyword>
<dbReference type="RefSeq" id="XP_040724986.1">
    <property type="nucleotide sequence ID" value="XM_040872340.1"/>
</dbReference>
<reference evidence="2 3" key="1">
    <citation type="submission" date="2016-07" db="EMBL/GenBank/DDBJ databases">
        <title>Pervasive Adenine N6-methylation of Active Genes in Fungi.</title>
        <authorList>
            <consortium name="DOE Joint Genome Institute"/>
            <person name="Mondo S.J."/>
            <person name="Dannebaum R.O."/>
            <person name="Kuo R.C."/>
            <person name="Labutti K."/>
            <person name="Haridas S."/>
            <person name="Kuo A."/>
            <person name="Salamov A."/>
            <person name="Ahrendt S.R."/>
            <person name="Lipzen A."/>
            <person name="Sullivan W."/>
            <person name="Andreopoulos W.B."/>
            <person name="Clum A."/>
            <person name="Lindquist E."/>
            <person name="Daum C."/>
            <person name="Ramamoorthy G.K."/>
            <person name="Gryganskyi A."/>
            <person name="Culley D."/>
            <person name="Magnuson J.K."/>
            <person name="James T.Y."/>
            <person name="O'Malley M.A."/>
            <person name="Stajich J.E."/>
            <person name="Spatafora J.W."/>
            <person name="Visel A."/>
            <person name="Grigoriev I.V."/>
        </authorList>
    </citation>
    <scope>NUCLEOTIDE SEQUENCE [LARGE SCALE GENOMIC DNA]</scope>
    <source>
        <strain evidence="2 3">12-1054</strain>
    </source>
</reference>
<evidence type="ECO:0000313" key="2">
    <source>
        <dbReference type="EMBL" id="ORY81610.1"/>
    </source>
</evidence>
<keyword evidence="3" id="KW-1185">Reference proteome</keyword>
<evidence type="ECO:0008006" key="4">
    <source>
        <dbReference type="Google" id="ProtNLM"/>
    </source>
</evidence>
<accession>A0A1Y2FCF4</accession>
<keyword evidence="1" id="KW-0812">Transmembrane</keyword>
<evidence type="ECO:0000256" key="1">
    <source>
        <dbReference type="SAM" id="Phobius"/>
    </source>
</evidence>
<dbReference type="GeneID" id="63788939"/>
<organism evidence="2 3">
    <name type="scientific">Protomyces lactucae-debilis</name>
    <dbReference type="NCBI Taxonomy" id="2754530"/>
    <lineage>
        <taxon>Eukaryota</taxon>
        <taxon>Fungi</taxon>
        <taxon>Dikarya</taxon>
        <taxon>Ascomycota</taxon>
        <taxon>Taphrinomycotina</taxon>
        <taxon>Taphrinomycetes</taxon>
        <taxon>Taphrinales</taxon>
        <taxon>Protomycetaceae</taxon>
        <taxon>Protomyces</taxon>
    </lineage>
</organism>
<proteinExistence type="predicted"/>
<name>A0A1Y2FCF4_PROLT</name>
<gene>
    <name evidence="2" type="ORF">BCR37DRAFT_48806</name>
</gene>
<dbReference type="AlphaFoldDB" id="A0A1Y2FCF4"/>
<comment type="caution">
    <text evidence="2">The sequence shown here is derived from an EMBL/GenBank/DDBJ whole genome shotgun (WGS) entry which is preliminary data.</text>
</comment>
<protein>
    <recommendedName>
        <fullName evidence="4">PRA1 family protein</fullName>
    </recommendedName>
</protein>
<evidence type="ECO:0000313" key="3">
    <source>
        <dbReference type="Proteomes" id="UP000193685"/>
    </source>
</evidence>
<feature type="transmembrane region" description="Helical" evidence="1">
    <location>
        <begin position="113"/>
        <end position="133"/>
    </location>
</feature>
<dbReference type="EMBL" id="MCFI01000011">
    <property type="protein sequence ID" value="ORY81610.1"/>
    <property type="molecule type" value="Genomic_DNA"/>
</dbReference>
<feature type="transmembrane region" description="Helical" evidence="1">
    <location>
        <begin position="40"/>
        <end position="69"/>
    </location>
</feature>
<dbReference type="Proteomes" id="UP000193685">
    <property type="component" value="Unassembled WGS sequence"/>
</dbReference>
<keyword evidence="1" id="KW-0472">Membrane</keyword>
<sequence>MGRRLRGKVARSEETYLDEEQQVEILCDLERQADSKGFRYITLALIFIISLLLAFLATSATIALTMLSLSSLALTAFKVSRPNECNGPLSRWSTLLNALLNVAIVLSKLRGSAYVWMDVHVMPTFIVFLAGVLQHGSEQAKASLEDLQRQRYKLKGV</sequence>